<dbReference type="EMBL" id="AP014809">
    <property type="protein sequence ID" value="BAU93454.1"/>
    <property type="molecule type" value="Genomic_DNA"/>
</dbReference>
<keyword evidence="1" id="KW-0472">Membrane</keyword>
<keyword evidence="1" id="KW-1133">Transmembrane helix</keyword>
<dbReference type="Proteomes" id="UP000218288">
    <property type="component" value="Chromosome"/>
</dbReference>
<gene>
    <name evidence="2" type="ORF">MPPM_4849</name>
</gene>
<dbReference type="RefSeq" id="WP_096487177.1">
    <property type="nucleotide sequence ID" value="NZ_AP014809.1"/>
</dbReference>
<proteinExistence type="predicted"/>
<sequence length="73" mass="8588">MIARLNRRYDRIPEPWRFLIFMGAVLVPLAILQPFMPLIALGLAFILIAMRIWWLQFGSKRPALNREEADRHG</sequence>
<protein>
    <submittedName>
        <fullName evidence="2">Uncharacterized protein</fullName>
    </submittedName>
</protein>
<name>A0A160PK45_9HYPH</name>
<organism evidence="2 3">
    <name type="scientific">Methylorubrum populi</name>
    <dbReference type="NCBI Taxonomy" id="223967"/>
    <lineage>
        <taxon>Bacteria</taxon>
        <taxon>Pseudomonadati</taxon>
        <taxon>Pseudomonadota</taxon>
        <taxon>Alphaproteobacteria</taxon>
        <taxon>Hyphomicrobiales</taxon>
        <taxon>Methylobacteriaceae</taxon>
        <taxon>Methylorubrum</taxon>
    </lineage>
</organism>
<dbReference type="AlphaFoldDB" id="A0A160PK45"/>
<feature type="transmembrane region" description="Helical" evidence="1">
    <location>
        <begin position="16"/>
        <end position="32"/>
    </location>
</feature>
<evidence type="ECO:0000313" key="3">
    <source>
        <dbReference type="Proteomes" id="UP000218288"/>
    </source>
</evidence>
<keyword evidence="1" id="KW-0812">Transmembrane</keyword>
<evidence type="ECO:0000313" key="2">
    <source>
        <dbReference type="EMBL" id="BAU93454.1"/>
    </source>
</evidence>
<accession>A0A160PK45</accession>
<reference evidence="2 3" key="1">
    <citation type="journal article" date="2016" name="Genome Announc.">
        <title>Complete Genome Sequence of Methylobacterium populi P-1M, Isolated from Pink-Pigmented Household Biofilm.</title>
        <authorList>
            <person name="Morohoshi T."/>
            <person name="Ikeda T."/>
        </authorList>
    </citation>
    <scope>NUCLEOTIDE SEQUENCE [LARGE SCALE GENOMIC DNA]</scope>
    <source>
        <strain evidence="2 3">P-1M</strain>
    </source>
</reference>
<feature type="transmembrane region" description="Helical" evidence="1">
    <location>
        <begin position="38"/>
        <end position="57"/>
    </location>
</feature>
<evidence type="ECO:0000256" key="1">
    <source>
        <dbReference type="SAM" id="Phobius"/>
    </source>
</evidence>